<dbReference type="PROSITE" id="PS50949">
    <property type="entry name" value="HTH_GNTR"/>
    <property type="match status" value="1"/>
</dbReference>
<evidence type="ECO:0000313" key="6">
    <source>
        <dbReference type="Proteomes" id="UP001500752"/>
    </source>
</evidence>
<dbReference type="PRINTS" id="PR00035">
    <property type="entry name" value="HTHGNTR"/>
</dbReference>
<proteinExistence type="predicted"/>
<keyword evidence="2" id="KW-0238">DNA-binding</keyword>
<evidence type="ECO:0000313" key="5">
    <source>
        <dbReference type="EMBL" id="GAA3690912.1"/>
    </source>
</evidence>
<dbReference type="SMART" id="SM00345">
    <property type="entry name" value="HTH_GNTR"/>
    <property type="match status" value="1"/>
</dbReference>
<organism evidence="5 6">
    <name type="scientific">Arthrobacter ginkgonis</name>
    <dbReference type="NCBI Taxonomy" id="1630594"/>
    <lineage>
        <taxon>Bacteria</taxon>
        <taxon>Bacillati</taxon>
        <taxon>Actinomycetota</taxon>
        <taxon>Actinomycetes</taxon>
        <taxon>Micrococcales</taxon>
        <taxon>Micrococcaceae</taxon>
        <taxon>Arthrobacter</taxon>
    </lineage>
</organism>
<dbReference type="InterPro" id="IPR036390">
    <property type="entry name" value="WH_DNA-bd_sf"/>
</dbReference>
<evidence type="ECO:0000256" key="3">
    <source>
        <dbReference type="ARBA" id="ARBA00023163"/>
    </source>
</evidence>
<sequence length="232" mass="25138">MSAGERGASGVRPPLAGEVVSRLRDAVASGRWAVGERIPPEPELVAEFGVSRGTLREAIKALAHSGMFEVLRGDGTYVRATSEIRGTAQRVYREHADEDVLQVRFALDTQAARLAARAADAGVVAELRALLAQRRQAWDAGDFQIWAATDWVFHLRVAEASGNPLLHELYDSFGDVFHGTKMAQRLDKGFDGCLAAGHEDLVDAIEAGDGEAAVRTVIANLDYCMHWMPGTQ</sequence>
<dbReference type="Proteomes" id="UP001500752">
    <property type="component" value="Unassembled WGS sequence"/>
</dbReference>
<evidence type="ECO:0000259" key="4">
    <source>
        <dbReference type="PROSITE" id="PS50949"/>
    </source>
</evidence>
<dbReference type="Pfam" id="PF00392">
    <property type="entry name" value="GntR"/>
    <property type="match status" value="1"/>
</dbReference>
<dbReference type="Gene3D" id="1.10.10.10">
    <property type="entry name" value="Winged helix-like DNA-binding domain superfamily/Winged helix DNA-binding domain"/>
    <property type="match status" value="1"/>
</dbReference>
<dbReference type="SMART" id="SM00895">
    <property type="entry name" value="FCD"/>
    <property type="match status" value="1"/>
</dbReference>
<gene>
    <name evidence="5" type="ORF">GCM10023081_30380</name>
</gene>
<comment type="caution">
    <text evidence="5">The sequence shown here is derived from an EMBL/GenBank/DDBJ whole genome shotgun (WGS) entry which is preliminary data.</text>
</comment>
<keyword evidence="1" id="KW-0805">Transcription regulation</keyword>
<dbReference type="InterPro" id="IPR011711">
    <property type="entry name" value="GntR_C"/>
</dbReference>
<dbReference type="PANTHER" id="PTHR43537:SF47">
    <property type="entry name" value="REGULATORY PROTEIN GNTR HTH"/>
    <property type="match status" value="1"/>
</dbReference>
<dbReference type="InterPro" id="IPR000524">
    <property type="entry name" value="Tscrpt_reg_HTH_GntR"/>
</dbReference>
<accession>A0ABP7CLT2</accession>
<evidence type="ECO:0000256" key="1">
    <source>
        <dbReference type="ARBA" id="ARBA00023015"/>
    </source>
</evidence>
<dbReference type="EMBL" id="BAABEO010000020">
    <property type="protein sequence ID" value="GAA3690912.1"/>
    <property type="molecule type" value="Genomic_DNA"/>
</dbReference>
<feature type="domain" description="HTH gntR-type" evidence="4">
    <location>
        <begin position="13"/>
        <end position="81"/>
    </location>
</feature>
<dbReference type="PANTHER" id="PTHR43537">
    <property type="entry name" value="TRANSCRIPTIONAL REGULATOR, GNTR FAMILY"/>
    <property type="match status" value="1"/>
</dbReference>
<dbReference type="SUPFAM" id="SSF48008">
    <property type="entry name" value="GntR ligand-binding domain-like"/>
    <property type="match status" value="1"/>
</dbReference>
<dbReference type="Pfam" id="PF07729">
    <property type="entry name" value="FCD"/>
    <property type="match status" value="1"/>
</dbReference>
<dbReference type="InterPro" id="IPR036388">
    <property type="entry name" value="WH-like_DNA-bd_sf"/>
</dbReference>
<dbReference type="InterPro" id="IPR008920">
    <property type="entry name" value="TF_FadR/GntR_C"/>
</dbReference>
<name>A0ABP7CLT2_9MICC</name>
<evidence type="ECO:0000256" key="2">
    <source>
        <dbReference type="ARBA" id="ARBA00023125"/>
    </source>
</evidence>
<dbReference type="Gene3D" id="1.20.120.530">
    <property type="entry name" value="GntR ligand-binding domain-like"/>
    <property type="match status" value="1"/>
</dbReference>
<protein>
    <submittedName>
        <fullName evidence="5">FadR/GntR family transcriptional regulator</fullName>
    </submittedName>
</protein>
<reference evidence="6" key="1">
    <citation type="journal article" date="2019" name="Int. J. Syst. Evol. Microbiol.">
        <title>The Global Catalogue of Microorganisms (GCM) 10K type strain sequencing project: providing services to taxonomists for standard genome sequencing and annotation.</title>
        <authorList>
            <consortium name="The Broad Institute Genomics Platform"/>
            <consortium name="The Broad Institute Genome Sequencing Center for Infectious Disease"/>
            <person name="Wu L."/>
            <person name="Ma J."/>
        </authorList>
    </citation>
    <scope>NUCLEOTIDE SEQUENCE [LARGE SCALE GENOMIC DNA]</scope>
    <source>
        <strain evidence="6">JCM 30742</strain>
    </source>
</reference>
<dbReference type="RefSeq" id="WP_345152006.1">
    <property type="nucleotide sequence ID" value="NZ_BAABEO010000020.1"/>
</dbReference>
<keyword evidence="3" id="KW-0804">Transcription</keyword>
<dbReference type="CDD" id="cd07377">
    <property type="entry name" value="WHTH_GntR"/>
    <property type="match status" value="1"/>
</dbReference>
<keyword evidence="6" id="KW-1185">Reference proteome</keyword>
<dbReference type="SUPFAM" id="SSF46785">
    <property type="entry name" value="Winged helix' DNA-binding domain"/>
    <property type="match status" value="1"/>
</dbReference>